<dbReference type="InterPro" id="IPR050630">
    <property type="entry name" value="WD_repeat_EMAP"/>
</dbReference>
<keyword evidence="5" id="KW-0206">Cytoskeleton</keyword>
<feature type="region of interest" description="Disordered" evidence="8">
    <location>
        <begin position="138"/>
        <end position="183"/>
    </location>
</feature>
<dbReference type="PROSITE" id="PS50082">
    <property type="entry name" value="WD_REPEATS_2"/>
    <property type="match status" value="2"/>
</dbReference>
<dbReference type="InterPro" id="IPR001680">
    <property type="entry name" value="WD40_rpt"/>
</dbReference>
<dbReference type="GO" id="GO:0005874">
    <property type="term" value="C:microtubule"/>
    <property type="evidence" value="ECO:0007669"/>
    <property type="project" value="UniProtKB-KW"/>
</dbReference>
<feature type="repeat" description="WD" evidence="6">
    <location>
        <begin position="882"/>
        <end position="914"/>
    </location>
</feature>
<feature type="coiled-coil region" evidence="7">
    <location>
        <begin position="32"/>
        <end position="59"/>
    </location>
</feature>
<gene>
    <name evidence="11" type="primary">elp-1</name>
    <name evidence="11" type="ORF">Tcan_03970</name>
</gene>
<evidence type="ECO:0000256" key="6">
    <source>
        <dbReference type="PROSITE-ProRule" id="PRU00221"/>
    </source>
</evidence>
<evidence type="ECO:0000259" key="9">
    <source>
        <dbReference type="Pfam" id="PF23409"/>
    </source>
</evidence>
<feature type="compositionally biased region" description="Low complexity" evidence="8">
    <location>
        <begin position="144"/>
        <end position="160"/>
    </location>
</feature>
<dbReference type="CDD" id="cd21931">
    <property type="entry name" value="TD_EMAP-like"/>
    <property type="match status" value="1"/>
</dbReference>
<evidence type="ECO:0000256" key="7">
    <source>
        <dbReference type="SAM" id="Coils"/>
    </source>
</evidence>
<dbReference type="InterPro" id="IPR055442">
    <property type="entry name" value="Beta-prop_EML-like_2nd"/>
</dbReference>
<dbReference type="InterPro" id="IPR055439">
    <property type="entry name" value="Beta-prop_EML_1st"/>
</dbReference>
<evidence type="ECO:0000256" key="1">
    <source>
        <dbReference type="ARBA" id="ARBA00004245"/>
    </source>
</evidence>
<dbReference type="PANTHER" id="PTHR13720">
    <property type="entry name" value="WD-40 REPEAT PROTEIN"/>
    <property type="match status" value="1"/>
</dbReference>
<dbReference type="AlphaFoldDB" id="A0A0B2VFM3"/>
<dbReference type="STRING" id="6265.A0A0B2VFM3"/>
<dbReference type="GO" id="GO:0072686">
    <property type="term" value="C:mitotic spindle"/>
    <property type="evidence" value="ECO:0007669"/>
    <property type="project" value="TreeGrafter"/>
</dbReference>
<dbReference type="SUPFAM" id="SSF50960">
    <property type="entry name" value="TolB, C-terminal domain"/>
    <property type="match status" value="1"/>
</dbReference>
<evidence type="ECO:0000313" key="11">
    <source>
        <dbReference type="EMBL" id="KHN82341.1"/>
    </source>
</evidence>
<dbReference type="OMA" id="DIQWFTH"/>
<evidence type="ECO:0000256" key="8">
    <source>
        <dbReference type="SAM" id="MobiDB-lite"/>
    </source>
</evidence>
<dbReference type="Proteomes" id="UP000031036">
    <property type="component" value="Unassembled WGS sequence"/>
</dbReference>
<protein>
    <submittedName>
        <fullName evidence="11">Echinoderm microtubule-associated protein-like elp-1</fullName>
    </submittedName>
</protein>
<feature type="domain" description="EML-like first beta-propeller" evidence="9">
    <location>
        <begin position="344"/>
        <end position="635"/>
    </location>
</feature>
<dbReference type="InterPro" id="IPR015943">
    <property type="entry name" value="WD40/YVTN_repeat-like_dom_sf"/>
</dbReference>
<keyword evidence="2 6" id="KW-0853">WD repeat</keyword>
<dbReference type="Pfam" id="PF23409">
    <property type="entry name" value="Beta-prop_EML"/>
    <property type="match status" value="1"/>
</dbReference>
<dbReference type="Pfam" id="PF23414">
    <property type="entry name" value="Beta-prop_EML_2"/>
    <property type="match status" value="1"/>
</dbReference>
<evidence type="ECO:0000256" key="2">
    <source>
        <dbReference type="ARBA" id="ARBA00022574"/>
    </source>
</evidence>
<sequence length="914" mass="100798">MVRCFASGQNANSIHHRWSLSMGGIDERDENDEMLNAENANLRERVYELERKVQSQEDELVCLRSSTADLLRRLTLLEQSAAQQSLSQRPTPSHANDVFSRLSATSHSAERPRVAATRAYSQSTYNLRAYNSPSVIANGQRAVSPSPIRRSSIQSGSSNRSDQETPSSHMGNIPRRYMRNGSAKTNMVNVSTDRSARGSPMRKWMSNVDVKENHNSSISPTHPLSHSLRNASSALRLGSLSSLAASHRSLSHLGYTMRDPVYLAEQRMLQVFIRGRSMMLTVPNSIASVDPLRELDAPKKVAQLEWVHGYRGKDSRANLHELPTGELVYFTGAVVVLHNPDEGTQRHYTQHTSEIKCIAIHPNKLHIATGQTSRHSPEKKILNEHRSPICSPSELGNVLEADQTQAHIRVWDSITLQTLRILGTGDASFEKGISCVAFSRTDGGTLLTAVDDSYEHTLSVWDWQRSKCMVEAKSANDQVFSCEFHPLIKNMIISFGKGHFNFWFFDGIMLSKKPAVFEGRDKPKLVLSICFTENGCVVSGDSNGTISLWDPKTVKVVKQAVKVHEGGVWALCSLGGGRIVSGGKDRVLIEWNAADFVRLRGPVLLPDDAGIVRTLAPACGSIILVGTTKNAILRGDMEAGFHYIHQGHADELWALCARPSAAHFLSGSIDGVLRLWDSLSKAIVWSMQIQEGVSCVDFHPSGNIFAVGTPVGSWVVYETDTRDPVLTMPESSKPISTLRFSPDGKLIAVTTKESHFYLYSVSENLLRFTKMTQFSGFASFITALDWSVDGGLIRTNNNDFEQHIWSVSGGRLADASQVRDASWSSSRCLVSFENGCITQNLPGVMAIERSPDSSFVAVAIDNGAIRFYQHPTTSVAALYKEIFGHSAFIANVAFLPSQLISIGAKDAAIFQWRL</sequence>
<feature type="repeat" description="WD" evidence="6">
    <location>
        <begin position="645"/>
        <end position="677"/>
    </location>
</feature>
<dbReference type="InterPro" id="IPR005108">
    <property type="entry name" value="HELP"/>
</dbReference>
<dbReference type="PROSITE" id="PS50294">
    <property type="entry name" value="WD_REPEATS_REGION"/>
    <property type="match status" value="2"/>
</dbReference>
<keyword evidence="7" id="KW-0175">Coiled coil</keyword>
<evidence type="ECO:0000256" key="3">
    <source>
        <dbReference type="ARBA" id="ARBA00022701"/>
    </source>
</evidence>
<dbReference type="OrthoDB" id="47802at2759"/>
<proteinExistence type="predicted"/>
<evidence type="ECO:0000259" key="10">
    <source>
        <dbReference type="Pfam" id="PF23414"/>
    </source>
</evidence>
<organism evidence="11 12">
    <name type="scientific">Toxocara canis</name>
    <name type="common">Canine roundworm</name>
    <dbReference type="NCBI Taxonomy" id="6265"/>
    <lineage>
        <taxon>Eukaryota</taxon>
        <taxon>Metazoa</taxon>
        <taxon>Ecdysozoa</taxon>
        <taxon>Nematoda</taxon>
        <taxon>Chromadorea</taxon>
        <taxon>Rhabditida</taxon>
        <taxon>Spirurina</taxon>
        <taxon>Ascaridomorpha</taxon>
        <taxon>Ascaridoidea</taxon>
        <taxon>Toxocaridae</taxon>
        <taxon>Toxocara</taxon>
    </lineage>
</organism>
<accession>A0A0B2VFM3</accession>
<dbReference type="GO" id="GO:0000226">
    <property type="term" value="P:microtubule cytoskeleton organization"/>
    <property type="evidence" value="ECO:0007669"/>
    <property type="project" value="TreeGrafter"/>
</dbReference>
<dbReference type="PANTHER" id="PTHR13720:SF50">
    <property type="entry name" value="ECHINODERM MICROTUBULE-ASSOCIATED PROTEIN-LIKE 2"/>
    <property type="match status" value="1"/>
</dbReference>
<reference evidence="11 12" key="1">
    <citation type="submission" date="2014-11" db="EMBL/GenBank/DDBJ databases">
        <title>Genetic blueprint of the zoonotic pathogen Toxocara canis.</title>
        <authorList>
            <person name="Zhu X.-Q."/>
            <person name="Korhonen P.K."/>
            <person name="Cai H."/>
            <person name="Young N.D."/>
            <person name="Nejsum P."/>
            <person name="von Samson-Himmelstjerna G."/>
            <person name="Boag P.R."/>
            <person name="Tan P."/>
            <person name="Li Q."/>
            <person name="Min J."/>
            <person name="Yang Y."/>
            <person name="Wang X."/>
            <person name="Fang X."/>
            <person name="Hall R.S."/>
            <person name="Hofmann A."/>
            <person name="Sternberg P.W."/>
            <person name="Jex A.R."/>
            <person name="Gasser R.B."/>
        </authorList>
    </citation>
    <scope>NUCLEOTIDE SEQUENCE [LARGE SCALE GENOMIC DNA]</scope>
    <source>
        <strain evidence="11">PN_DK_2014</strain>
    </source>
</reference>
<dbReference type="GO" id="GO:0008017">
    <property type="term" value="F:microtubule binding"/>
    <property type="evidence" value="ECO:0007669"/>
    <property type="project" value="TreeGrafter"/>
</dbReference>
<evidence type="ECO:0000313" key="12">
    <source>
        <dbReference type="Proteomes" id="UP000031036"/>
    </source>
</evidence>
<feature type="domain" description="EML-like second beta-propeller" evidence="10">
    <location>
        <begin position="652"/>
        <end position="914"/>
    </location>
</feature>
<dbReference type="InterPro" id="IPR036322">
    <property type="entry name" value="WD40_repeat_dom_sf"/>
</dbReference>
<dbReference type="EMBL" id="JPKZ01001381">
    <property type="protein sequence ID" value="KHN82341.1"/>
    <property type="molecule type" value="Genomic_DNA"/>
</dbReference>
<dbReference type="Gene3D" id="2.130.10.10">
    <property type="entry name" value="YVTN repeat-like/Quinoprotein amine dehydrogenase"/>
    <property type="match status" value="2"/>
</dbReference>
<keyword evidence="5" id="KW-0963">Cytoplasm</keyword>
<dbReference type="Pfam" id="PF03451">
    <property type="entry name" value="HELP"/>
    <property type="match status" value="1"/>
</dbReference>
<keyword evidence="3" id="KW-0493">Microtubule</keyword>
<name>A0A0B2VFM3_TOXCA</name>
<comment type="subcellular location">
    <subcellularLocation>
        <location evidence="1">Cytoplasm</location>
        <location evidence="1">Cytoskeleton</location>
    </subcellularLocation>
</comment>
<keyword evidence="12" id="KW-1185">Reference proteome</keyword>
<dbReference type="InterPro" id="IPR049813">
    <property type="entry name" value="Elp-1-like_TD"/>
</dbReference>
<evidence type="ECO:0000256" key="5">
    <source>
        <dbReference type="ARBA" id="ARBA00023212"/>
    </source>
</evidence>
<evidence type="ECO:0000256" key="4">
    <source>
        <dbReference type="ARBA" id="ARBA00022737"/>
    </source>
</evidence>
<dbReference type="SUPFAM" id="SSF50978">
    <property type="entry name" value="WD40 repeat-like"/>
    <property type="match status" value="1"/>
</dbReference>
<dbReference type="SMART" id="SM00320">
    <property type="entry name" value="WD40"/>
    <property type="match status" value="10"/>
</dbReference>
<comment type="caution">
    <text evidence="11">The sequence shown here is derived from an EMBL/GenBank/DDBJ whole genome shotgun (WGS) entry which is preliminary data.</text>
</comment>
<keyword evidence="4" id="KW-0677">Repeat</keyword>